<dbReference type="AlphaFoldDB" id="W1PQV9"/>
<proteinExistence type="predicted"/>
<name>W1PQV9_AMBTC</name>
<protein>
    <submittedName>
        <fullName evidence="1">Uncharacterized protein</fullName>
    </submittedName>
</protein>
<dbReference type="HOGENOM" id="CLU_2691108_0_0_1"/>
<keyword evidence="2" id="KW-1185">Reference proteome</keyword>
<sequence length="74" mass="8598">MGPPAITNCTSTRVYHACISISPLPFEEREREREEKRGGKGLDPRCKKRVTRFFTLLAIAAFPWIQRFSGRIFR</sequence>
<dbReference type="Gramene" id="ERN10164">
    <property type="protein sequence ID" value="ERN10164"/>
    <property type="gene ID" value="AMTR_s00168p00036950"/>
</dbReference>
<evidence type="ECO:0000313" key="1">
    <source>
        <dbReference type="EMBL" id="ERN10164.1"/>
    </source>
</evidence>
<organism evidence="1 2">
    <name type="scientific">Amborella trichopoda</name>
    <dbReference type="NCBI Taxonomy" id="13333"/>
    <lineage>
        <taxon>Eukaryota</taxon>
        <taxon>Viridiplantae</taxon>
        <taxon>Streptophyta</taxon>
        <taxon>Embryophyta</taxon>
        <taxon>Tracheophyta</taxon>
        <taxon>Spermatophyta</taxon>
        <taxon>Magnoliopsida</taxon>
        <taxon>Amborellales</taxon>
        <taxon>Amborellaceae</taxon>
        <taxon>Amborella</taxon>
    </lineage>
</organism>
<dbReference type="EMBL" id="KI392963">
    <property type="protein sequence ID" value="ERN10164.1"/>
    <property type="molecule type" value="Genomic_DNA"/>
</dbReference>
<evidence type="ECO:0000313" key="2">
    <source>
        <dbReference type="Proteomes" id="UP000017836"/>
    </source>
</evidence>
<reference evidence="2" key="1">
    <citation type="journal article" date="2013" name="Science">
        <title>The Amborella genome and the evolution of flowering plants.</title>
        <authorList>
            <consortium name="Amborella Genome Project"/>
        </authorList>
    </citation>
    <scope>NUCLEOTIDE SEQUENCE [LARGE SCALE GENOMIC DNA]</scope>
</reference>
<accession>W1PQV9</accession>
<gene>
    <name evidence="1" type="ORF">AMTR_s00168p00036950</name>
</gene>
<dbReference type="Proteomes" id="UP000017836">
    <property type="component" value="Unassembled WGS sequence"/>
</dbReference>